<comment type="subcellular location">
    <subcellularLocation>
        <location evidence="1">Membrane</location>
        <topology evidence="1">Single-pass membrane protein</topology>
    </subcellularLocation>
</comment>
<dbReference type="SMART" id="SM00321">
    <property type="entry name" value="WSC"/>
    <property type="match status" value="1"/>
</dbReference>
<evidence type="ECO:0000313" key="8">
    <source>
        <dbReference type="EMBL" id="EAQ89729.1"/>
    </source>
</evidence>
<dbReference type="InterPro" id="IPR051836">
    <property type="entry name" value="Kremen_rcpt"/>
</dbReference>
<dbReference type="OMA" id="WNITITP"/>
<dbReference type="RefSeq" id="XP_001222443.1">
    <property type="nucleotide sequence ID" value="XM_001222442.1"/>
</dbReference>
<dbReference type="eggNOG" id="ENOG502RS3C">
    <property type="taxonomic scope" value="Eukaryota"/>
</dbReference>
<keyword evidence="2" id="KW-0812">Transmembrane</keyword>
<name>Q2H4R7_CHAGB</name>
<organism evidence="8 9">
    <name type="scientific">Chaetomium globosum (strain ATCC 6205 / CBS 148.51 / DSM 1962 / NBRC 6347 / NRRL 1970)</name>
    <name type="common">Soil fungus</name>
    <dbReference type="NCBI Taxonomy" id="306901"/>
    <lineage>
        <taxon>Eukaryota</taxon>
        <taxon>Fungi</taxon>
        <taxon>Dikarya</taxon>
        <taxon>Ascomycota</taxon>
        <taxon>Pezizomycotina</taxon>
        <taxon>Sordariomycetes</taxon>
        <taxon>Sordariomycetidae</taxon>
        <taxon>Sordariales</taxon>
        <taxon>Chaetomiaceae</taxon>
        <taxon>Chaetomium</taxon>
    </lineage>
</organism>
<evidence type="ECO:0000313" key="9">
    <source>
        <dbReference type="Proteomes" id="UP000001056"/>
    </source>
</evidence>
<dbReference type="InParanoid" id="Q2H4R7"/>
<evidence type="ECO:0000256" key="6">
    <source>
        <dbReference type="ARBA" id="ARBA00023180"/>
    </source>
</evidence>
<dbReference type="AlphaFoldDB" id="Q2H4R7"/>
<dbReference type="HOGENOM" id="CLU_670844_0_0_1"/>
<evidence type="ECO:0000256" key="5">
    <source>
        <dbReference type="ARBA" id="ARBA00023136"/>
    </source>
</evidence>
<protein>
    <recommendedName>
        <fullName evidence="7">WSC domain-containing protein</fullName>
    </recommendedName>
</protein>
<dbReference type="OrthoDB" id="3563678at2759"/>
<dbReference type="PANTHER" id="PTHR24269">
    <property type="entry name" value="KREMEN PROTEIN"/>
    <property type="match status" value="1"/>
</dbReference>
<dbReference type="Pfam" id="PF01822">
    <property type="entry name" value="WSC"/>
    <property type="match status" value="1"/>
</dbReference>
<keyword evidence="9" id="KW-1185">Reference proteome</keyword>
<dbReference type="GO" id="GO:0005886">
    <property type="term" value="C:plasma membrane"/>
    <property type="evidence" value="ECO:0007669"/>
    <property type="project" value="TreeGrafter"/>
</dbReference>
<evidence type="ECO:0000256" key="4">
    <source>
        <dbReference type="ARBA" id="ARBA00022989"/>
    </source>
</evidence>
<sequence length="410" mass="43592">MRLRVGPPSRPLSVCWASPVDAQGFLGSVAAEIAACGSDNFVNLGCFPNFVINAGLFFNFSPQGPNPTDPSRSFPDWDPGSTINSTVTPLNCARVCRGYGYKFAALRDNTCTCGIQLPTGYEPSGPALCNRLCNGDNTQTCGGLLDAQTLVDPTFAANELVPITNSNPGLAEHYRHLGCYNAPDGFPTQDVRASALVVDIDVCFNLCAGLGYPLVHGSPEAFAANAGSAFGLGAFRVHAELLSTPGVCNTTCDAGPEDCVQRLRRLQTLHSQRCCGQNNIYPVYINTELQGCYTPLIPGFKRLLTDLLYECNDIPNTLTGPPTVLNQPDYDPALIIQAEAALIRRPTMPVPGSHSFYLYGCLGLGPLCIGGIFNPLLSLLLPPISPATLDSCAAECDRRGFSAFGMVNGV</sequence>
<dbReference type="VEuPathDB" id="FungiDB:CHGG_06348"/>
<evidence type="ECO:0000256" key="1">
    <source>
        <dbReference type="ARBA" id="ARBA00004167"/>
    </source>
</evidence>
<dbReference type="GeneID" id="4391265"/>
<dbReference type="PROSITE" id="PS51212">
    <property type="entry name" value="WSC"/>
    <property type="match status" value="1"/>
</dbReference>
<accession>Q2H4R7</accession>
<evidence type="ECO:0000256" key="2">
    <source>
        <dbReference type="ARBA" id="ARBA00022692"/>
    </source>
</evidence>
<keyword evidence="4" id="KW-1133">Transmembrane helix</keyword>
<reference evidence="9" key="1">
    <citation type="journal article" date="2015" name="Genome Announc.">
        <title>Draft genome sequence of the cellulolytic fungus Chaetomium globosum.</title>
        <authorList>
            <person name="Cuomo C.A."/>
            <person name="Untereiner W.A."/>
            <person name="Ma L.-J."/>
            <person name="Grabherr M."/>
            <person name="Birren B.W."/>
        </authorList>
    </citation>
    <scope>NUCLEOTIDE SEQUENCE [LARGE SCALE GENOMIC DNA]</scope>
    <source>
        <strain evidence="9">ATCC 6205 / CBS 148.51 / DSM 1962 / NBRC 6347 / NRRL 1970</strain>
    </source>
</reference>
<evidence type="ECO:0000256" key="3">
    <source>
        <dbReference type="ARBA" id="ARBA00022729"/>
    </source>
</evidence>
<dbReference type="InterPro" id="IPR002889">
    <property type="entry name" value="WSC_carb-bd"/>
</dbReference>
<keyword evidence="5" id="KW-0472">Membrane</keyword>
<proteinExistence type="predicted"/>
<feature type="domain" description="WSC" evidence="7">
    <location>
        <begin position="40"/>
        <end position="153"/>
    </location>
</feature>
<dbReference type="Proteomes" id="UP000001056">
    <property type="component" value="Unassembled WGS sequence"/>
</dbReference>
<dbReference type="EMBL" id="CH408031">
    <property type="protein sequence ID" value="EAQ89729.1"/>
    <property type="molecule type" value="Genomic_DNA"/>
</dbReference>
<dbReference type="PANTHER" id="PTHR24269:SF16">
    <property type="entry name" value="PROTEIN SLG1"/>
    <property type="match status" value="1"/>
</dbReference>
<keyword evidence="3" id="KW-0732">Signal</keyword>
<keyword evidence="6" id="KW-0325">Glycoprotein</keyword>
<evidence type="ECO:0000259" key="7">
    <source>
        <dbReference type="PROSITE" id="PS51212"/>
    </source>
</evidence>
<gene>
    <name evidence="8" type="ORF">CHGG_06348</name>
</gene>